<accession>A0ABW2TPL0</accession>
<dbReference type="InterPro" id="IPR051677">
    <property type="entry name" value="AfsR-DnrI-RedD_regulator"/>
</dbReference>
<dbReference type="PANTHER" id="PTHR35807">
    <property type="entry name" value="TRANSCRIPTIONAL REGULATOR REDD-RELATED"/>
    <property type="match status" value="1"/>
</dbReference>
<name>A0ABW2TPL0_9PSEU</name>
<feature type="domain" description="Bacterial transcriptional activator" evidence="3">
    <location>
        <begin position="7"/>
        <end position="115"/>
    </location>
</feature>
<dbReference type="Proteomes" id="UP001596512">
    <property type="component" value="Unassembled WGS sequence"/>
</dbReference>
<keyword evidence="5" id="KW-1185">Reference proteome</keyword>
<evidence type="ECO:0000259" key="3">
    <source>
        <dbReference type="SMART" id="SM01043"/>
    </source>
</evidence>
<protein>
    <submittedName>
        <fullName evidence="4">BTAD domain-containing putative transcriptional regulator</fullName>
    </submittedName>
</protein>
<dbReference type="InterPro" id="IPR005158">
    <property type="entry name" value="BTAD"/>
</dbReference>
<evidence type="ECO:0000256" key="2">
    <source>
        <dbReference type="ARBA" id="ARBA00023163"/>
    </source>
</evidence>
<dbReference type="PANTHER" id="PTHR35807:SF1">
    <property type="entry name" value="TRANSCRIPTIONAL REGULATOR REDD"/>
    <property type="match status" value="1"/>
</dbReference>
<keyword evidence="1" id="KW-0805">Transcription regulation</keyword>
<reference evidence="5" key="1">
    <citation type="journal article" date="2019" name="Int. J. Syst. Evol. Microbiol.">
        <title>The Global Catalogue of Microorganisms (GCM) 10K type strain sequencing project: providing services to taxonomists for standard genome sequencing and annotation.</title>
        <authorList>
            <consortium name="The Broad Institute Genomics Platform"/>
            <consortium name="The Broad Institute Genome Sequencing Center for Infectious Disease"/>
            <person name="Wu L."/>
            <person name="Ma J."/>
        </authorList>
    </citation>
    <scope>NUCLEOTIDE SEQUENCE [LARGE SCALE GENOMIC DNA]</scope>
    <source>
        <strain evidence="5">JCM 17695</strain>
    </source>
</reference>
<gene>
    <name evidence="4" type="ORF">ACFQV2_21790</name>
</gene>
<dbReference type="Gene3D" id="1.25.40.10">
    <property type="entry name" value="Tetratricopeptide repeat domain"/>
    <property type="match status" value="1"/>
</dbReference>
<keyword evidence="2" id="KW-0804">Transcription</keyword>
<evidence type="ECO:0000313" key="5">
    <source>
        <dbReference type="Proteomes" id="UP001596512"/>
    </source>
</evidence>
<evidence type="ECO:0000313" key="4">
    <source>
        <dbReference type="EMBL" id="MFC7615732.1"/>
    </source>
</evidence>
<evidence type="ECO:0000256" key="1">
    <source>
        <dbReference type="ARBA" id="ARBA00023015"/>
    </source>
</evidence>
<dbReference type="InterPro" id="IPR011990">
    <property type="entry name" value="TPR-like_helical_dom_sf"/>
</dbReference>
<proteinExistence type="predicted"/>
<dbReference type="Pfam" id="PF03704">
    <property type="entry name" value="BTAD"/>
    <property type="match status" value="1"/>
</dbReference>
<sequence length="261" mass="28400">MTRWTCGAAGRWPTSTSCGSTRRRWPAHRRIAAARDCADRALAAGDARTALDRLRRVAQDEPLNEGVSARIMLALAATGERAAALRLYRDVREQLVESLGIEPGPELADAHLAILRQRPKEPAVPRQLPRDIASFTGRERQLAALDALLDTGAATPIAVISGPRASGRRRWRCGGRTGCGTGSRTGSSSWTCAAARRATRSGRCCGRWACPPPGCRTTSRRRWRCSGRRRPGCGCCCSSTARPAPTRCGRSSRRARGARWW</sequence>
<organism evidence="4 5">
    <name type="scientific">Actinokineospora soli</name>
    <dbReference type="NCBI Taxonomy" id="1048753"/>
    <lineage>
        <taxon>Bacteria</taxon>
        <taxon>Bacillati</taxon>
        <taxon>Actinomycetota</taxon>
        <taxon>Actinomycetes</taxon>
        <taxon>Pseudonocardiales</taxon>
        <taxon>Pseudonocardiaceae</taxon>
        <taxon>Actinokineospora</taxon>
    </lineage>
</organism>
<comment type="caution">
    <text evidence="4">The sequence shown here is derived from an EMBL/GenBank/DDBJ whole genome shotgun (WGS) entry which is preliminary data.</text>
</comment>
<dbReference type="EMBL" id="JBHTEY010000004">
    <property type="protein sequence ID" value="MFC7615732.1"/>
    <property type="molecule type" value="Genomic_DNA"/>
</dbReference>
<dbReference type="SMART" id="SM01043">
    <property type="entry name" value="BTAD"/>
    <property type="match status" value="1"/>
</dbReference>
<dbReference type="SUPFAM" id="SSF48452">
    <property type="entry name" value="TPR-like"/>
    <property type="match status" value="1"/>
</dbReference>